<comment type="caution">
    <text evidence="2">The sequence shown here is derived from an EMBL/GenBank/DDBJ whole genome shotgun (WGS) entry which is preliminary data.</text>
</comment>
<evidence type="ECO:0000256" key="1">
    <source>
        <dbReference type="SAM" id="SignalP"/>
    </source>
</evidence>
<evidence type="ECO:0008006" key="4">
    <source>
        <dbReference type="Google" id="ProtNLM"/>
    </source>
</evidence>
<reference evidence="2 3" key="1">
    <citation type="submission" date="2023-01" db="EMBL/GenBank/DDBJ databases">
        <title>Analysis of 21 Apiospora genomes using comparative genomics revels a genus with tremendous synthesis potential of carbohydrate active enzymes and secondary metabolites.</title>
        <authorList>
            <person name="Sorensen T."/>
        </authorList>
    </citation>
    <scope>NUCLEOTIDE SEQUENCE [LARGE SCALE GENOMIC DNA]</scope>
    <source>
        <strain evidence="2 3">CBS 117206</strain>
    </source>
</reference>
<proteinExistence type="predicted"/>
<protein>
    <recommendedName>
        <fullName evidence="4">Thaumatin family protein</fullName>
    </recommendedName>
</protein>
<dbReference type="SUPFAM" id="SSF49870">
    <property type="entry name" value="Osmotin, thaumatin-like protein"/>
    <property type="match status" value="1"/>
</dbReference>
<evidence type="ECO:0000313" key="3">
    <source>
        <dbReference type="Proteomes" id="UP001392437"/>
    </source>
</evidence>
<evidence type="ECO:0000313" key="2">
    <source>
        <dbReference type="EMBL" id="KAK8101999.1"/>
    </source>
</evidence>
<gene>
    <name evidence="2" type="ORF">PG999_012373</name>
</gene>
<dbReference type="EMBL" id="JAQQWP010000009">
    <property type="protein sequence ID" value="KAK8101999.1"/>
    <property type="molecule type" value="Genomic_DNA"/>
</dbReference>
<dbReference type="AlphaFoldDB" id="A0AAW0QQT9"/>
<name>A0AAW0QQT9_9PEZI</name>
<feature type="signal peptide" evidence="1">
    <location>
        <begin position="1"/>
        <end position="19"/>
    </location>
</feature>
<keyword evidence="1" id="KW-0732">Signal</keyword>
<keyword evidence="3" id="KW-1185">Reference proteome</keyword>
<dbReference type="Proteomes" id="UP001392437">
    <property type="component" value="Unassembled WGS sequence"/>
</dbReference>
<accession>A0AAW0QQT9</accession>
<organism evidence="2 3">
    <name type="scientific">Apiospora kogelbergensis</name>
    <dbReference type="NCBI Taxonomy" id="1337665"/>
    <lineage>
        <taxon>Eukaryota</taxon>
        <taxon>Fungi</taxon>
        <taxon>Dikarya</taxon>
        <taxon>Ascomycota</taxon>
        <taxon>Pezizomycotina</taxon>
        <taxon>Sordariomycetes</taxon>
        <taxon>Xylariomycetidae</taxon>
        <taxon>Amphisphaeriales</taxon>
        <taxon>Apiosporaceae</taxon>
        <taxon>Apiospora</taxon>
    </lineage>
</organism>
<sequence length="280" mass="29275">MSNTFAILSLLASFRAVSAAPVRWPPRSPTLRENDPYWEAKFDYRAHYDYTPLKSCTTTVTAQAADETVSAQAAGITQPPTLLTISLVNSHAAAISTTHNSNAGAPSPVSGPTTPGTLAAGATAAIAVPTDWAGVISLNDASHAASNGNSLIEANYQYRTIEQYAIADLDVSYVIVTTTPSNGFTLPITCSCNGLGVTGCNKDLFTLGSCPVPIQHGACPNPLRSDTNATTAHPFFAPCQHAAYTYPNDNTANSQNECQDGQIVCCVGAACPPSYKQTQG</sequence>
<dbReference type="InterPro" id="IPR037176">
    <property type="entry name" value="Osmotin/thaumatin-like_sf"/>
</dbReference>
<feature type="chain" id="PRO_5043934395" description="Thaumatin family protein" evidence="1">
    <location>
        <begin position="20"/>
        <end position="280"/>
    </location>
</feature>